<organism evidence="2 3">
    <name type="scientific">Modicella reniformis</name>
    <dbReference type="NCBI Taxonomy" id="1440133"/>
    <lineage>
        <taxon>Eukaryota</taxon>
        <taxon>Fungi</taxon>
        <taxon>Fungi incertae sedis</taxon>
        <taxon>Mucoromycota</taxon>
        <taxon>Mortierellomycotina</taxon>
        <taxon>Mortierellomycetes</taxon>
        <taxon>Mortierellales</taxon>
        <taxon>Mortierellaceae</taxon>
        <taxon>Modicella</taxon>
    </lineage>
</organism>
<dbReference type="SUPFAM" id="SSF52047">
    <property type="entry name" value="RNI-like"/>
    <property type="match status" value="1"/>
</dbReference>
<feature type="region of interest" description="Disordered" evidence="1">
    <location>
        <begin position="661"/>
        <end position="685"/>
    </location>
</feature>
<proteinExistence type="predicted"/>
<dbReference type="EMBL" id="JAAAHW010003248">
    <property type="protein sequence ID" value="KAF9986194.1"/>
    <property type="molecule type" value="Genomic_DNA"/>
</dbReference>
<dbReference type="OrthoDB" id="120976at2759"/>
<keyword evidence="3" id="KW-1185">Reference proteome</keyword>
<feature type="region of interest" description="Disordered" evidence="1">
    <location>
        <begin position="628"/>
        <end position="649"/>
    </location>
</feature>
<reference evidence="2" key="1">
    <citation type="journal article" date="2020" name="Fungal Divers.">
        <title>Resolving the Mortierellaceae phylogeny through synthesis of multi-gene phylogenetics and phylogenomics.</title>
        <authorList>
            <person name="Vandepol N."/>
            <person name="Liber J."/>
            <person name="Desiro A."/>
            <person name="Na H."/>
            <person name="Kennedy M."/>
            <person name="Barry K."/>
            <person name="Grigoriev I.V."/>
            <person name="Miller A.N."/>
            <person name="O'Donnell K."/>
            <person name="Stajich J.E."/>
            <person name="Bonito G."/>
        </authorList>
    </citation>
    <scope>NUCLEOTIDE SEQUENCE</scope>
    <source>
        <strain evidence="2">MES-2147</strain>
    </source>
</reference>
<feature type="compositionally biased region" description="Low complexity" evidence="1">
    <location>
        <begin position="635"/>
        <end position="648"/>
    </location>
</feature>
<evidence type="ECO:0000313" key="2">
    <source>
        <dbReference type="EMBL" id="KAF9986194.1"/>
    </source>
</evidence>
<feature type="region of interest" description="Disordered" evidence="1">
    <location>
        <begin position="572"/>
        <end position="611"/>
    </location>
</feature>
<comment type="caution">
    <text evidence="2">The sequence shown here is derived from an EMBL/GenBank/DDBJ whole genome shotgun (WGS) entry which is preliminary data.</text>
</comment>
<evidence type="ECO:0000256" key="1">
    <source>
        <dbReference type="SAM" id="MobiDB-lite"/>
    </source>
</evidence>
<evidence type="ECO:0000313" key="3">
    <source>
        <dbReference type="Proteomes" id="UP000749646"/>
    </source>
</evidence>
<dbReference type="InterPro" id="IPR032675">
    <property type="entry name" value="LRR_dom_sf"/>
</dbReference>
<feature type="compositionally biased region" description="Polar residues" evidence="1">
    <location>
        <begin position="572"/>
        <end position="584"/>
    </location>
</feature>
<dbReference type="Gene3D" id="3.80.10.10">
    <property type="entry name" value="Ribonuclease Inhibitor"/>
    <property type="match status" value="1"/>
</dbReference>
<gene>
    <name evidence="2" type="ORF">BGZ65_008562</name>
</gene>
<accession>A0A9P6SP33</accession>
<sequence>MAVDLSRKRALQDLISQRQQRKQNTTNTTSGDFPSLFQLTIRACITHLQIFASFDGLPFYPFGQALYEEFAHRSTQWRLTTEQRQAGVFLFAEAYGDEFLGPEYTGLRCSLAHDIPFLGSFGKCLVYLDLSGGCACASRSNSSSRLDGGGGMGDFDRNADSIGFSDKDMAGLSALSHLRILNLAHLRIGDTGLGHLVRSVTFGSSGPARLEYLNLSGTNVTDVGFAKLFIKQQQLLQEQQRQKQHQSMQTYLAFEYLLGIDVSDSKVHDEVAEKLFRTTHSSVASWRRLSDKTLLFADLTAKEQRATKTRNTQYFVEQETGVNPMQIWVDRLNRTYKLSFGQRPDLAGEDGLGITECLAFAKMGQVYLLPLPEPLTRQRQEYQRRGDEFRLNALLRRTRLRKEEVNVHEIMESMKSEGKGKNTPQAPPSELEHMFNLTMYQKVLSSVQSTFGIKHQSKSTGVTETGYKRRLAFVRSRTDISKQQEDFGVDDGDQLQFNQFGQEVTGPRSTGGTAKAKIRNRHIRFNSNTISAPIDPKMLPTLSAKTLLSEDHSHLDTTSSLSSPFSKKARTSASSFIKQGCTSTEYDHLPGRRRSAGGPPNPFRPANQPFAKPMSEQAHTGIFITQPTTITRQPSASSSTPSTSTESSMNRWINQARPTVKLTPLPGKKRGVPGMDRSNRTSTRRESYFHEAKEDVISLDRWIRSGPLDRNGTNVREENGSARKVIRFDPKHELFADGDSS</sequence>
<name>A0A9P6SP33_9FUNG</name>
<dbReference type="AlphaFoldDB" id="A0A9P6SP33"/>
<protein>
    <submittedName>
        <fullName evidence="2">Uncharacterized protein</fullName>
    </submittedName>
</protein>
<dbReference type="Proteomes" id="UP000749646">
    <property type="component" value="Unassembled WGS sequence"/>
</dbReference>